<feature type="transmembrane region" description="Helical" evidence="8">
    <location>
        <begin position="358"/>
        <end position="384"/>
    </location>
</feature>
<feature type="transmembrane region" description="Helical" evidence="8">
    <location>
        <begin position="105"/>
        <end position="126"/>
    </location>
</feature>
<keyword evidence="5 8" id="KW-1133">Transmembrane helix</keyword>
<comment type="subcellular location">
    <subcellularLocation>
        <location evidence="1">Cell membrane</location>
        <topology evidence="1">Multi-pass membrane protein</topology>
    </subcellularLocation>
</comment>
<dbReference type="OrthoDB" id="4172724at2"/>
<keyword evidence="4 8" id="KW-0812">Transmembrane</keyword>
<evidence type="ECO:0000256" key="1">
    <source>
        <dbReference type="ARBA" id="ARBA00004651"/>
    </source>
</evidence>
<evidence type="ECO:0000256" key="6">
    <source>
        <dbReference type="ARBA" id="ARBA00023136"/>
    </source>
</evidence>
<dbReference type="AlphaFoldDB" id="A0A263D714"/>
<keyword evidence="6 8" id="KW-0472">Membrane</keyword>
<dbReference type="PROSITE" id="PS50850">
    <property type="entry name" value="MFS"/>
    <property type="match status" value="1"/>
</dbReference>
<reference evidence="10 11" key="1">
    <citation type="submission" date="2017-07" db="EMBL/GenBank/DDBJ databases">
        <title>Amycolatopsis antarcticus sp. nov., isolated from the surface of an Antarcticus brown macroalga.</title>
        <authorList>
            <person name="Wang J."/>
            <person name="Leiva S."/>
            <person name="Huang J."/>
            <person name="Huang Y."/>
        </authorList>
    </citation>
    <scope>NUCLEOTIDE SEQUENCE [LARGE SCALE GENOMIC DNA]</scope>
    <source>
        <strain evidence="10 11">AU-G6</strain>
    </source>
</reference>
<evidence type="ECO:0000313" key="10">
    <source>
        <dbReference type="EMBL" id="OZM73205.1"/>
    </source>
</evidence>
<dbReference type="Proteomes" id="UP000242444">
    <property type="component" value="Unassembled WGS sequence"/>
</dbReference>
<feature type="transmembrane region" description="Helical" evidence="8">
    <location>
        <begin position="200"/>
        <end position="216"/>
    </location>
</feature>
<protein>
    <submittedName>
        <fullName evidence="10">MFS transporter</fullName>
    </submittedName>
</protein>
<evidence type="ECO:0000256" key="2">
    <source>
        <dbReference type="ARBA" id="ARBA00022448"/>
    </source>
</evidence>
<feature type="transmembrane region" description="Helical" evidence="8">
    <location>
        <begin position="12"/>
        <end position="38"/>
    </location>
</feature>
<dbReference type="RefSeq" id="WP_094862423.1">
    <property type="nucleotide sequence ID" value="NZ_NKYE01000005.1"/>
</dbReference>
<keyword evidence="2" id="KW-0813">Transport</keyword>
<dbReference type="Gene3D" id="1.20.1250.20">
    <property type="entry name" value="MFS general substrate transporter like domains"/>
    <property type="match status" value="1"/>
</dbReference>
<evidence type="ECO:0000256" key="4">
    <source>
        <dbReference type="ARBA" id="ARBA00022692"/>
    </source>
</evidence>
<feature type="transmembrane region" description="Helical" evidence="8">
    <location>
        <begin position="50"/>
        <end position="68"/>
    </location>
</feature>
<keyword evidence="3" id="KW-1003">Cell membrane</keyword>
<evidence type="ECO:0000256" key="7">
    <source>
        <dbReference type="SAM" id="MobiDB-lite"/>
    </source>
</evidence>
<dbReference type="InterPro" id="IPR036259">
    <property type="entry name" value="MFS_trans_sf"/>
</dbReference>
<comment type="caution">
    <text evidence="10">The sequence shown here is derived from an EMBL/GenBank/DDBJ whole genome shotgun (WGS) entry which is preliminary data.</text>
</comment>
<dbReference type="InterPro" id="IPR020846">
    <property type="entry name" value="MFS_dom"/>
</dbReference>
<accession>A0A263D714</accession>
<sequence length="533" mass="54538">MTPTAKAGRREWLGLAVLVLPCLLVSMDMSVLFFGLPFISAELAPTSSQLLWIVDIYGFLLGGLLITMGSLGDRIGRRRLLLIGATAFGAASVAAAFSSSAELLIAARAVLGVAGATLAPSTLSLIRNMFHDSAQRTLAISVWTSGFAGGAVLGPIVGGMLLEHFWWGSVFLINVPAMALLLVLGPLLLPEFRNPDPDRFDLISAVLSLAAVLPIINGVKRIAEDVAIGWPAVLSIVAGLTMGALFVRRQRRRPDPMIDVKLFRKRSFSVSITVGVLSTFAMLGFALLSSQYMQLVLGLGPLEAALWNLPTFLAMMVSTTLGALLSRVVRPGYVVGAGLALTATGFVMLSRLETGTGIGYLVVSVSVMLFGMGAGMALATDLVMASAPPGRAGAASAMAETGGEFGGALGMAIFGSIGIAVYRADIAGTAPAGLPPEALDAAGETLGGAVAVAGRVPPELGAPLLASAREAFTSGIGVTAVAGAVILATASVLAVVMLRGIRSSDVAEATRAAETPEQAGATADEGKRGTPVG</sequence>
<feature type="transmembrane region" description="Helical" evidence="8">
    <location>
        <begin position="80"/>
        <end position="99"/>
    </location>
</feature>
<dbReference type="CDD" id="cd17321">
    <property type="entry name" value="MFS_MMR_MDR_like"/>
    <property type="match status" value="1"/>
</dbReference>
<feature type="transmembrane region" description="Helical" evidence="8">
    <location>
        <begin position="268"/>
        <end position="293"/>
    </location>
</feature>
<dbReference type="InterPro" id="IPR011701">
    <property type="entry name" value="MFS"/>
</dbReference>
<dbReference type="Gene3D" id="1.20.1720.10">
    <property type="entry name" value="Multidrug resistance protein D"/>
    <property type="match status" value="1"/>
</dbReference>
<feature type="transmembrane region" description="Helical" evidence="8">
    <location>
        <begin position="305"/>
        <end position="325"/>
    </location>
</feature>
<dbReference type="EMBL" id="NKYE01000005">
    <property type="protein sequence ID" value="OZM73205.1"/>
    <property type="molecule type" value="Genomic_DNA"/>
</dbReference>
<feature type="transmembrane region" description="Helical" evidence="8">
    <location>
        <begin position="405"/>
        <end position="424"/>
    </location>
</feature>
<feature type="transmembrane region" description="Helical" evidence="8">
    <location>
        <begin position="164"/>
        <end position="188"/>
    </location>
</feature>
<feature type="transmembrane region" description="Helical" evidence="8">
    <location>
        <begin position="476"/>
        <end position="498"/>
    </location>
</feature>
<organism evidence="10 11">
    <name type="scientific">Amycolatopsis antarctica</name>
    <dbReference type="NCBI Taxonomy" id="1854586"/>
    <lineage>
        <taxon>Bacteria</taxon>
        <taxon>Bacillati</taxon>
        <taxon>Actinomycetota</taxon>
        <taxon>Actinomycetes</taxon>
        <taxon>Pseudonocardiales</taxon>
        <taxon>Pseudonocardiaceae</taxon>
        <taxon>Amycolatopsis</taxon>
    </lineage>
</organism>
<dbReference type="GO" id="GO:0005886">
    <property type="term" value="C:plasma membrane"/>
    <property type="evidence" value="ECO:0007669"/>
    <property type="project" value="UniProtKB-SubCell"/>
</dbReference>
<keyword evidence="11" id="KW-1185">Reference proteome</keyword>
<dbReference type="PANTHER" id="PTHR42718">
    <property type="entry name" value="MAJOR FACILITATOR SUPERFAMILY MULTIDRUG TRANSPORTER MFSC"/>
    <property type="match status" value="1"/>
</dbReference>
<evidence type="ECO:0000259" key="9">
    <source>
        <dbReference type="PROSITE" id="PS50850"/>
    </source>
</evidence>
<dbReference type="InParanoid" id="A0A263D714"/>
<evidence type="ECO:0000256" key="5">
    <source>
        <dbReference type="ARBA" id="ARBA00022989"/>
    </source>
</evidence>
<evidence type="ECO:0000256" key="3">
    <source>
        <dbReference type="ARBA" id="ARBA00022475"/>
    </source>
</evidence>
<gene>
    <name evidence="10" type="ORF">CFN78_10055</name>
</gene>
<dbReference type="SUPFAM" id="SSF103473">
    <property type="entry name" value="MFS general substrate transporter"/>
    <property type="match status" value="1"/>
</dbReference>
<dbReference type="Pfam" id="PF07690">
    <property type="entry name" value="MFS_1"/>
    <property type="match status" value="1"/>
</dbReference>
<evidence type="ECO:0000256" key="8">
    <source>
        <dbReference type="SAM" id="Phobius"/>
    </source>
</evidence>
<feature type="region of interest" description="Disordered" evidence="7">
    <location>
        <begin position="507"/>
        <end position="533"/>
    </location>
</feature>
<feature type="transmembrane region" description="Helical" evidence="8">
    <location>
        <begin position="332"/>
        <end position="352"/>
    </location>
</feature>
<feature type="transmembrane region" description="Helical" evidence="8">
    <location>
        <begin position="138"/>
        <end position="158"/>
    </location>
</feature>
<feature type="compositionally biased region" description="Basic and acidic residues" evidence="7">
    <location>
        <begin position="524"/>
        <end position="533"/>
    </location>
</feature>
<dbReference type="GO" id="GO:0022857">
    <property type="term" value="F:transmembrane transporter activity"/>
    <property type="evidence" value="ECO:0007669"/>
    <property type="project" value="InterPro"/>
</dbReference>
<feature type="domain" description="Major facilitator superfamily (MFS) profile" evidence="9">
    <location>
        <begin position="14"/>
        <end position="502"/>
    </location>
</feature>
<proteinExistence type="predicted"/>
<dbReference type="PANTHER" id="PTHR42718:SF47">
    <property type="entry name" value="METHYL VIOLOGEN RESISTANCE PROTEIN SMVA"/>
    <property type="match status" value="1"/>
</dbReference>
<feature type="transmembrane region" description="Helical" evidence="8">
    <location>
        <begin position="228"/>
        <end position="247"/>
    </location>
</feature>
<evidence type="ECO:0000313" key="11">
    <source>
        <dbReference type="Proteomes" id="UP000242444"/>
    </source>
</evidence>
<name>A0A263D714_9PSEU</name>